<dbReference type="PANTHER" id="PTHR43023">
    <property type="entry name" value="PROTEIN TRIGALACTOSYLDIACYLGLYCEROL 3, CHLOROPLASTIC"/>
    <property type="match status" value="1"/>
</dbReference>
<evidence type="ECO:0000256" key="3">
    <source>
        <dbReference type="ARBA" id="ARBA00022840"/>
    </source>
</evidence>
<dbReference type="InterPro" id="IPR003439">
    <property type="entry name" value="ABC_transporter-like_ATP-bd"/>
</dbReference>
<evidence type="ECO:0000256" key="1">
    <source>
        <dbReference type="ARBA" id="ARBA00022448"/>
    </source>
</evidence>
<evidence type="ECO:0000313" key="5">
    <source>
        <dbReference type="EMBL" id="EIC20396.1"/>
    </source>
</evidence>
<evidence type="ECO:0000259" key="4">
    <source>
        <dbReference type="PROSITE" id="PS50893"/>
    </source>
</evidence>
<dbReference type="PROSITE" id="PS00211">
    <property type="entry name" value="ABC_TRANSPORTER_1"/>
    <property type="match status" value="1"/>
</dbReference>
<feature type="domain" description="ABC transporter" evidence="4">
    <location>
        <begin position="14"/>
        <end position="250"/>
    </location>
</feature>
<gene>
    <name evidence="5" type="ORF">Thi970DRAFT_04029</name>
</gene>
<dbReference type="Pfam" id="PF00005">
    <property type="entry name" value="ABC_tran"/>
    <property type="match status" value="1"/>
</dbReference>
<reference evidence="5 6" key="2">
    <citation type="submission" date="2011-11" db="EMBL/GenBank/DDBJ databases">
        <authorList>
            <consortium name="US DOE Joint Genome Institute"/>
            <person name="Lucas S."/>
            <person name="Han J."/>
            <person name="Lapidus A."/>
            <person name="Cheng J.-F."/>
            <person name="Goodwin L."/>
            <person name="Pitluck S."/>
            <person name="Peters L."/>
            <person name="Ovchinnikova G."/>
            <person name="Zhang X."/>
            <person name="Detter J.C."/>
            <person name="Han C."/>
            <person name="Tapia R."/>
            <person name="Land M."/>
            <person name="Hauser L."/>
            <person name="Kyrpides N."/>
            <person name="Ivanova N."/>
            <person name="Pagani I."/>
            <person name="Vogl K."/>
            <person name="Liu Z."/>
            <person name="Overmann J."/>
            <person name="Frigaard N.-U."/>
            <person name="Bryant D."/>
            <person name="Woyke T."/>
        </authorList>
    </citation>
    <scope>NUCLEOTIDE SEQUENCE [LARGE SCALE GENOMIC DNA]</scope>
    <source>
        <strain evidence="5 6">970</strain>
    </source>
</reference>
<keyword evidence="6" id="KW-1185">Reference proteome</keyword>
<evidence type="ECO:0000256" key="2">
    <source>
        <dbReference type="ARBA" id="ARBA00022741"/>
    </source>
</evidence>
<dbReference type="SMART" id="SM00382">
    <property type="entry name" value="AAA"/>
    <property type="match status" value="1"/>
</dbReference>
<reference evidence="6" key="1">
    <citation type="submission" date="2011-06" db="EMBL/GenBank/DDBJ databases">
        <authorList>
            <consortium name="US DOE Joint Genome Institute (JGI-PGF)"/>
            <person name="Lucas S."/>
            <person name="Han J."/>
            <person name="Lapidus A."/>
            <person name="Cheng J.-F."/>
            <person name="Goodwin L."/>
            <person name="Pitluck S."/>
            <person name="Peters L."/>
            <person name="Land M.L."/>
            <person name="Hauser L."/>
            <person name="Vogl K."/>
            <person name="Liu Z."/>
            <person name="Overmann J."/>
            <person name="Frigaard N.-U."/>
            <person name="Bryant D.A."/>
            <person name="Woyke T.J."/>
        </authorList>
    </citation>
    <scope>NUCLEOTIDE SEQUENCE [LARGE SCALE GENOMIC DNA]</scope>
    <source>
        <strain evidence="6">970</strain>
    </source>
</reference>
<dbReference type="eggNOG" id="COG1127">
    <property type="taxonomic scope" value="Bacteria"/>
</dbReference>
<dbReference type="GO" id="GO:0016887">
    <property type="term" value="F:ATP hydrolysis activity"/>
    <property type="evidence" value="ECO:0007669"/>
    <property type="project" value="InterPro"/>
</dbReference>
<dbReference type="Proteomes" id="UP000002964">
    <property type="component" value="Unassembled WGS sequence"/>
</dbReference>
<accession>H8Z4Y9</accession>
<dbReference type="Gene3D" id="3.40.50.300">
    <property type="entry name" value="P-loop containing nucleotide triphosphate hydrolases"/>
    <property type="match status" value="1"/>
</dbReference>
<sequence length="257" mass="28307">MSVAEPQKKQQAMVQVCDTKLAYGETVIQQDLNFVIRRGDIFIIMGSSGCGKSTLMHALTGLLRPAQGRILIQNQDLWHSNTQERTALMRRQGVMYQSGALWSAMTLRENVSLPLEIHTNLSAAQICAIADYKLALVGLAGFGDHYPSAISGGMRKRVGVARAIALDPELLFFDEPSAGLDPLSARRLDELLLQLRASLNTTMVVVTHELASIFTIADDAVFLDAERRTMLTTGNPRWLKEHSELAGVRAFLNRGET</sequence>
<dbReference type="EMBL" id="JH603170">
    <property type="protein sequence ID" value="EIC20396.1"/>
    <property type="molecule type" value="Genomic_DNA"/>
</dbReference>
<dbReference type="AlphaFoldDB" id="H8Z4Y9"/>
<dbReference type="InterPro" id="IPR017871">
    <property type="entry name" value="ABC_transporter-like_CS"/>
</dbReference>
<dbReference type="PANTHER" id="PTHR43023:SF3">
    <property type="entry name" value="PROTEIN TRIGALACTOSYLDIACYLGLYCEROL 3, CHLOROPLASTIC"/>
    <property type="match status" value="1"/>
</dbReference>
<evidence type="ECO:0000313" key="6">
    <source>
        <dbReference type="Proteomes" id="UP000002964"/>
    </source>
</evidence>
<dbReference type="STRING" id="631362.Thi970DRAFT_04029"/>
<dbReference type="InterPro" id="IPR003593">
    <property type="entry name" value="AAA+_ATPase"/>
</dbReference>
<dbReference type="SUPFAM" id="SSF52540">
    <property type="entry name" value="P-loop containing nucleoside triphosphate hydrolases"/>
    <property type="match status" value="1"/>
</dbReference>
<keyword evidence="2" id="KW-0547">Nucleotide-binding</keyword>
<proteinExistence type="predicted"/>
<dbReference type="OrthoDB" id="9802264at2"/>
<keyword evidence="1" id="KW-0813">Transport</keyword>
<protein>
    <submittedName>
        <fullName evidence="5">ABC-type transport system involved in resistance to organic solvents, ATPase component</fullName>
    </submittedName>
</protein>
<dbReference type="InterPro" id="IPR027417">
    <property type="entry name" value="P-loop_NTPase"/>
</dbReference>
<dbReference type="PROSITE" id="PS50893">
    <property type="entry name" value="ABC_TRANSPORTER_2"/>
    <property type="match status" value="1"/>
</dbReference>
<name>H8Z4Y9_9GAMM</name>
<keyword evidence="3" id="KW-0067">ATP-binding</keyword>
<dbReference type="GO" id="GO:0005524">
    <property type="term" value="F:ATP binding"/>
    <property type="evidence" value="ECO:0007669"/>
    <property type="project" value="UniProtKB-KW"/>
</dbReference>
<organism evidence="5 6">
    <name type="scientific">Thiorhodovibrio frisius</name>
    <dbReference type="NCBI Taxonomy" id="631362"/>
    <lineage>
        <taxon>Bacteria</taxon>
        <taxon>Pseudomonadati</taxon>
        <taxon>Pseudomonadota</taxon>
        <taxon>Gammaproteobacteria</taxon>
        <taxon>Chromatiales</taxon>
        <taxon>Chromatiaceae</taxon>
        <taxon>Thiorhodovibrio</taxon>
    </lineage>
</organism>
<dbReference type="HOGENOM" id="CLU_000604_1_22_6"/>
<dbReference type="RefSeq" id="WP_009150799.1">
    <property type="nucleotide sequence ID" value="NZ_CP121471.1"/>
</dbReference>